<gene>
    <name evidence="1" type="ORF">PoB_003071000</name>
</gene>
<dbReference type="AlphaFoldDB" id="A0AAV4A9Z4"/>
<accession>A0AAV4A9Z4</accession>
<evidence type="ECO:0000313" key="1">
    <source>
        <dbReference type="EMBL" id="GFO04205.1"/>
    </source>
</evidence>
<sequence length="122" mass="13127">MAGPKPLANRSGQLCGLGPSTLARLDAGAREELSPFPMLANRGTRLSPGLSLAKGGNVGRTLSEIGPAKDNRHIFKGDLLRPFASVVSAHQVQDLCHTHARSQIEPSKERGKAKLHCIHMWM</sequence>
<dbReference type="EMBL" id="BLXT01003737">
    <property type="protein sequence ID" value="GFO04205.1"/>
    <property type="molecule type" value="Genomic_DNA"/>
</dbReference>
<evidence type="ECO:0000313" key="2">
    <source>
        <dbReference type="Proteomes" id="UP000735302"/>
    </source>
</evidence>
<keyword evidence="2" id="KW-1185">Reference proteome</keyword>
<organism evidence="1 2">
    <name type="scientific">Plakobranchus ocellatus</name>
    <dbReference type="NCBI Taxonomy" id="259542"/>
    <lineage>
        <taxon>Eukaryota</taxon>
        <taxon>Metazoa</taxon>
        <taxon>Spiralia</taxon>
        <taxon>Lophotrochozoa</taxon>
        <taxon>Mollusca</taxon>
        <taxon>Gastropoda</taxon>
        <taxon>Heterobranchia</taxon>
        <taxon>Euthyneura</taxon>
        <taxon>Panpulmonata</taxon>
        <taxon>Sacoglossa</taxon>
        <taxon>Placobranchoidea</taxon>
        <taxon>Plakobranchidae</taxon>
        <taxon>Plakobranchus</taxon>
    </lineage>
</organism>
<name>A0AAV4A9Z4_9GAST</name>
<proteinExistence type="predicted"/>
<comment type="caution">
    <text evidence="1">The sequence shown here is derived from an EMBL/GenBank/DDBJ whole genome shotgun (WGS) entry which is preliminary data.</text>
</comment>
<dbReference type="Proteomes" id="UP000735302">
    <property type="component" value="Unassembled WGS sequence"/>
</dbReference>
<reference evidence="1 2" key="1">
    <citation type="journal article" date="2021" name="Elife">
        <title>Chloroplast acquisition without the gene transfer in kleptoplastic sea slugs, Plakobranchus ocellatus.</title>
        <authorList>
            <person name="Maeda T."/>
            <person name="Takahashi S."/>
            <person name="Yoshida T."/>
            <person name="Shimamura S."/>
            <person name="Takaki Y."/>
            <person name="Nagai Y."/>
            <person name="Toyoda A."/>
            <person name="Suzuki Y."/>
            <person name="Arimoto A."/>
            <person name="Ishii H."/>
            <person name="Satoh N."/>
            <person name="Nishiyama T."/>
            <person name="Hasebe M."/>
            <person name="Maruyama T."/>
            <person name="Minagawa J."/>
            <person name="Obokata J."/>
            <person name="Shigenobu S."/>
        </authorList>
    </citation>
    <scope>NUCLEOTIDE SEQUENCE [LARGE SCALE GENOMIC DNA]</scope>
</reference>
<protein>
    <submittedName>
        <fullName evidence="1">Uncharacterized protein</fullName>
    </submittedName>
</protein>